<dbReference type="GeneID" id="9060255"/>
<reference evidence="7 8" key="1">
    <citation type="submission" date="2008-07" db="EMBL/GenBank/DDBJ databases">
        <authorList>
            <person name="El-Sayed N."/>
            <person name="Caler E."/>
            <person name="Inman J."/>
            <person name="Amedeo P."/>
            <person name="Hass B."/>
            <person name="Wortman J."/>
        </authorList>
    </citation>
    <scope>NUCLEOTIDE SEQUENCE [LARGE SCALE GENOMIC DNA]</scope>
    <source>
        <strain evidence="8">ATCC 50983 / TXsc</strain>
    </source>
</reference>
<dbReference type="PANTHER" id="PTHR46080">
    <property type="entry name" value="MITOCHONDRIAL SUBSTRATE CARRIER FAMILY PROTEIN J"/>
    <property type="match status" value="1"/>
</dbReference>
<evidence type="ECO:0000256" key="4">
    <source>
        <dbReference type="PROSITE-ProRule" id="PRU00282"/>
    </source>
</evidence>
<feature type="transmembrane region" description="Helical" evidence="6">
    <location>
        <begin position="322"/>
        <end position="344"/>
    </location>
</feature>
<keyword evidence="2 4" id="KW-0812">Transmembrane</keyword>
<evidence type="ECO:0000256" key="1">
    <source>
        <dbReference type="ARBA" id="ARBA00004141"/>
    </source>
</evidence>
<keyword evidence="8" id="KW-1185">Reference proteome</keyword>
<dbReference type="InterPro" id="IPR023395">
    <property type="entry name" value="MCP_dom_sf"/>
</dbReference>
<feature type="transmembrane region" description="Helical" evidence="6">
    <location>
        <begin position="198"/>
        <end position="219"/>
    </location>
</feature>
<gene>
    <name evidence="7" type="ORF">Pmar_PMAR029284</name>
</gene>
<comment type="subcellular location">
    <subcellularLocation>
        <location evidence="1">Membrane</location>
        <topology evidence="1">Multi-pass membrane protein</topology>
    </subcellularLocation>
</comment>
<feature type="repeat" description="Solcar" evidence="4">
    <location>
        <begin position="46"/>
        <end position="129"/>
    </location>
</feature>
<dbReference type="EMBL" id="GG674496">
    <property type="protein sequence ID" value="EER14218.1"/>
    <property type="molecule type" value="Genomic_DNA"/>
</dbReference>
<evidence type="ECO:0000313" key="7">
    <source>
        <dbReference type="EMBL" id="EER14218.1"/>
    </source>
</evidence>
<dbReference type="PROSITE" id="PS50920">
    <property type="entry name" value="SOLCAR"/>
    <property type="match status" value="1"/>
</dbReference>
<keyword evidence="3 4" id="KW-0472">Membrane</keyword>
<evidence type="ECO:0000313" key="8">
    <source>
        <dbReference type="Proteomes" id="UP000007800"/>
    </source>
</evidence>
<feature type="transmembrane region" description="Helical" evidence="6">
    <location>
        <begin position="283"/>
        <end position="302"/>
    </location>
</feature>
<keyword evidence="6" id="KW-1133">Transmembrane helix</keyword>
<protein>
    <submittedName>
        <fullName evidence="7">Uncharacterized protein</fullName>
    </submittedName>
</protein>
<evidence type="ECO:0000256" key="3">
    <source>
        <dbReference type="ARBA" id="ARBA00023136"/>
    </source>
</evidence>
<dbReference type="SUPFAM" id="SSF103506">
    <property type="entry name" value="Mitochondrial carrier"/>
    <property type="match status" value="1"/>
</dbReference>
<dbReference type="Gene3D" id="1.50.40.10">
    <property type="entry name" value="Mitochondrial carrier domain"/>
    <property type="match status" value="1"/>
</dbReference>
<organism evidence="8">
    <name type="scientific">Perkinsus marinus (strain ATCC 50983 / TXsc)</name>
    <dbReference type="NCBI Taxonomy" id="423536"/>
    <lineage>
        <taxon>Eukaryota</taxon>
        <taxon>Sar</taxon>
        <taxon>Alveolata</taxon>
        <taxon>Perkinsozoa</taxon>
        <taxon>Perkinsea</taxon>
        <taxon>Perkinsida</taxon>
        <taxon>Perkinsidae</taxon>
        <taxon>Perkinsus</taxon>
    </lineage>
</organism>
<dbReference type="Proteomes" id="UP000007800">
    <property type="component" value="Unassembled WGS sequence"/>
</dbReference>
<sequence>MNSWLDFFVSLDKWESTVLLFVNTGINGSNMRMMVIIRNNIKELYKGIGVAALGGVPAGAFCCIWVPIDVCKEQLQTQKELALTKYKGSIDALRSKSISQLYKGYWATLYSFGPFSALYFAFAQSAAGASAAFITTPLDLVKLRLQYEITIVFGIITLSIESTTISSEMLHMKDLIEIEENHKNEDDNNSRNRRWRPIMFTLVFLCIIVSRVILHTVVIRYDNVMDSLLYTNNINNNNNSTYEDNNIIGIPHEGEGGGGEEYYQDFIQVYYDTTERLYNMSTAYFIVNTCMGICGWRLLQIIHAHPRIALLEMTFDFALPHLINFITILFIVLMLFAQIGNWSIGASFPPFNSIFSALRAEWCMSSILHKEEKRSTPEHMLAITSTCRRSFKDNEISEVMNMIMII</sequence>
<dbReference type="Pfam" id="PF00153">
    <property type="entry name" value="Mito_carr"/>
    <property type="match status" value="1"/>
</dbReference>
<evidence type="ECO:0000256" key="2">
    <source>
        <dbReference type="ARBA" id="ARBA00022692"/>
    </source>
</evidence>
<feature type="transmembrane region" description="Helical" evidence="6">
    <location>
        <begin position="104"/>
        <end position="125"/>
    </location>
</feature>
<dbReference type="RefSeq" id="XP_002782423.1">
    <property type="nucleotide sequence ID" value="XM_002782377.1"/>
</dbReference>
<keyword evidence="5" id="KW-0813">Transport</keyword>
<evidence type="ECO:0000256" key="6">
    <source>
        <dbReference type="SAM" id="Phobius"/>
    </source>
</evidence>
<dbReference type="PANTHER" id="PTHR46080:SF18">
    <property type="entry name" value="MITOCHONDRIAL SUBSTRATE CARRIER FAMILY PROTEIN J"/>
    <property type="match status" value="1"/>
</dbReference>
<name>C5KMR0_PERM5</name>
<evidence type="ECO:0000256" key="5">
    <source>
        <dbReference type="RuleBase" id="RU000488"/>
    </source>
</evidence>
<dbReference type="AlphaFoldDB" id="C5KMR0"/>
<dbReference type="GO" id="GO:0016020">
    <property type="term" value="C:membrane"/>
    <property type="evidence" value="ECO:0007669"/>
    <property type="project" value="UniProtKB-SubCell"/>
</dbReference>
<comment type="similarity">
    <text evidence="5">Belongs to the mitochondrial carrier (TC 2.A.29) family.</text>
</comment>
<dbReference type="InterPro" id="IPR018108">
    <property type="entry name" value="MCP_transmembrane"/>
</dbReference>
<proteinExistence type="inferred from homology"/>
<accession>C5KMR0</accession>
<dbReference type="OrthoDB" id="250329at2759"/>
<dbReference type="InParanoid" id="C5KMR0"/>